<evidence type="ECO:0000256" key="2">
    <source>
        <dbReference type="ARBA" id="ARBA00005582"/>
    </source>
</evidence>
<evidence type="ECO:0000313" key="22">
    <source>
        <dbReference type="Proteomes" id="UP000033774"/>
    </source>
</evidence>
<dbReference type="PANTHER" id="PTHR47707:SF1">
    <property type="entry name" value="NUDIX HYDROLASE FAMILY PROTEIN"/>
    <property type="match status" value="1"/>
</dbReference>
<evidence type="ECO:0000256" key="12">
    <source>
        <dbReference type="ARBA" id="ARBA00038905"/>
    </source>
</evidence>
<dbReference type="GO" id="GO:0008413">
    <property type="term" value="F:8-oxo-7,8-dihydroguanosine triphosphate pyrophosphatase activity"/>
    <property type="evidence" value="ECO:0007669"/>
    <property type="project" value="InterPro"/>
</dbReference>
<feature type="binding site" evidence="17">
    <location>
        <position position="215"/>
    </location>
    <ligand>
        <name>8-oxo-dGTP</name>
        <dbReference type="ChEBI" id="CHEBI:77896"/>
    </ligand>
</feature>
<dbReference type="Gene3D" id="3.40.630.30">
    <property type="match status" value="1"/>
</dbReference>
<dbReference type="Proteomes" id="UP000033774">
    <property type="component" value="Unassembled WGS sequence"/>
</dbReference>
<keyword evidence="22" id="KW-1185">Reference proteome</keyword>
<feature type="binding site" evidence="17">
    <location>
        <begin position="226"/>
        <end position="229"/>
    </location>
    <ligand>
        <name>8-oxo-dGTP</name>
        <dbReference type="ChEBI" id="CHEBI:77896"/>
    </ligand>
</feature>
<evidence type="ECO:0000259" key="19">
    <source>
        <dbReference type="PROSITE" id="PS51186"/>
    </source>
</evidence>
<evidence type="ECO:0000256" key="1">
    <source>
        <dbReference type="ARBA" id="ARBA00001946"/>
    </source>
</evidence>
<evidence type="ECO:0000256" key="16">
    <source>
        <dbReference type="ARBA" id="ARBA00042798"/>
    </source>
</evidence>
<proteinExistence type="inferred from homology"/>
<keyword evidence="3" id="KW-0515">Mutator protein</keyword>
<dbReference type="FunFam" id="3.90.79.10:FF:000014">
    <property type="entry name" value="8-oxo-dGTP diphosphatase MutT"/>
    <property type="match status" value="1"/>
</dbReference>
<evidence type="ECO:0000256" key="8">
    <source>
        <dbReference type="ARBA" id="ARBA00022842"/>
    </source>
</evidence>
<dbReference type="PROSITE" id="PS00893">
    <property type="entry name" value="NUDIX_BOX"/>
    <property type="match status" value="1"/>
</dbReference>
<dbReference type="GO" id="GO:0016747">
    <property type="term" value="F:acyltransferase activity, transferring groups other than amino-acyl groups"/>
    <property type="evidence" value="ECO:0007669"/>
    <property type="project" value="InterPro"/>
</dbReference>
<evidence type="ECO:0000256" key="15">
    <source>
        <dbReference type="ARBA" id="ARBA00041979"/>
    </source>
</evidence>
<dbReference type="CDD" id="cd03425">
    <property type="entry name" value="NUDIX_MutT_NudA_like"/>
    <property type="match status" value="1"/>
</dbReference>
<keyword evidence="9" id="KW-0234">DNA repair</keyword>
<dbReference type="InterPro" id="IPR003561">
    <property type="entry name" value="Mutator_MutT"/>
</dbReference>
<dbReference type="Gene3D" id="3.90.79.10">
    <property type="entry name" value="Nucleoside Triphosphate Pyrophosphohydrolase"/>
    <property type="match status" value="1"/>
</dbReference>
<dbReference type="PROSITE" id="PS51186">
    <property type="entry name" value="GNAT"/>
    <property type="match status" value="1"/>
</dbReference>
<evidence type="ECO:0000256" key="18">
    <source>
        <dbReference type="PIRSR" id="PIRSR603561-2"/>
    </source>
</evidence>
<keyword evidence="5 18" id="KW-0479">Metal-binding</keyword>
<evidence type="ECO:0000256" key="17">
    <source>
        <dbReference type="PIRSR" id="PIRSR603561-1"/>
    </source>
</evidence>
<gene>
    <name evidence="21" type="ORF">VZ95_07945</name>
</gene>
<dbReference type="InterPro" id="IPR029119">
    <property type="entry name" value="MutY_C"/>
</dbReference>
<dbReference type="InterPro" id="IPR015797">
    <property type="entry name" value="NUDIX_hydrolase-like_dom_sf"/>
</dbReference>
<organism evidence="21 22">
    <name type="scientific">Elstera litoralis</name>
    <dbReference type="NCBI Taxonomy" id="552518"/>
    <lineage>
        <taxon>Bacteria</taxon>
        <taxon>Pseudomonadati</taxon>
        <taxon>Pseudomonadota</taxon>
        <taxon>Alphaproteobacteria</taxon>
        <taxon>Rhodospirillales</taxon>
        <taxon>Rhodospirillaceae</taxon>
        <taxon>Elstera</taxon>
    </lineage>
</organism>
<dbReference type="GO" id="GO:0044716">
    <property type="term" value="F:8-oxo-GDP phosphatase activity"/>
    <property type="evidence" value="ECO:0007669"/>
    <property type="project" value="TreeGrafter"/>
</dbReference>
<dbReference type="GO" id="GO:0006260">
    <property type="term" value="P:DNA replication"/>
    <property type="evidence" value="ECO:0007669"/>
    <property type="project" value="UniProtKB-KW"/>
</dbReference>
<protein>
    <recommendedName>
        <fullName evidence="13">8-oxo-dGTP diphosphatase</fullName>
        <ecNumber evidence="12">3.6.1.55</ecNumber>
    </recommendedName>
    <alternativeName>
        <fullName evidence="16">7,8-dihydro-8-oxoguanine-triphosphatase</fullName>
    </alternativeName>
    <alternativeName>
        <fullName evidence="15">Mutator protein MutT</fullName>
    </alternativeName>
    <alternativeName>
        <fullName evidence="14">dGTP pyrophosphohydrolase</fullName>
    </alternativeName>
</protein>
<evidence type="ECO:0000256" key="3">
    <source>
        <dbReference type="ARBA" id="ARBA00022457"/>
    </source>
</evidence>
<dbReference type="Pfam" id="PF14815">
    <property type="entry name" value="NUDIX_4"/>
    <property type="match status" value="1"/>
</dbReference>
<evidence type="ECO:0000256" key="5">
    <source>
        <dbReference type="ARBA" id="ARBA00022723"/>
    </source>
</evidence>
<dbReference type="InterPro" id="IPR016181">
    <property type="entry name" value="Acyl_CoA_acyltransferase"/>
</dbReference>
<reference evidence="21 22" key="1">
    <citation type="submission" date="2015-03" db="EMBL/GenBank/DDBJ databases">
        <title>Draft genome sequence of Elstera litoralis.</title>
        <authorList>
            <person name="Rahalkar M.C."/>
            <person name="Dhakephalkar P.K."/>
            <person name="Pore S.D."/>
            <person name="Arora P."/>
            <person name="Kapse N.G."/>
            <person name="Pandit P.S."/>
        </authorList>
    </citation>
    <scope>NUCLEOTIDE SEQUENCE [LARGE SCALE GENOMIC DNA]</scope>
    <source>
        <strain evidence="21 22">Dia-1</strain>
    </source>
</reference>
<evidence type="ECO:0000256" key="14">
    <source>
        <dbReference type="ARBA" id="ARBA00041592"/>
    </source>
</evidence>
<dbReference type="GO" id="GO:0044715">
    <property type="term" value="F:8-oxo-dGDP phosphatase activity"/>
    <property type="evidence" value="ECO:0007669"/>
    <property type="project" value="TreeGrafter"/>
</dbReference>
<comment type="catalytic activity">
    <reaction evidence="11">
        <text>8-oxo-GTP + H2O = 8-oxo-GMP + diphosphate + H(+)</text>
        <dbReference type="Rhea" id="RHEA:67616"/>
        <dbReference type="ChEBI" id="CHEBI:15377"/>
        <dbReference type="ChEBI" id="CHEBI:15378"/>
        <dbReference type="ChEBI" id="CHEBI:33019"/>
        <dbReference type="ChEBI" id="CHEBI:143553"/>
        <dbReference type="ChEBI" id="CHEBI:145694"/>
    </reaction>
</comment>
<dbReference type="Pfam" id="PF13302">
    <property type="entry name" value="Acetyltransf_3"/>
    <property type="match status" value="1"/>
</dbReference>
<feature type="domain" description="Nudix hydrolase" evidence="20">
    <location>
        <begin position="193"/>
        <end position="322"/>
    </location>
</feature>
<dbReference type="PATRIC" id="fig|552518.3.peg.807"/>
<dbReference type="GO" id="GO:0035539">
    <property type="term" value="F:8-oxo-7,8-dihydrodeoxyguanosine triphosphate pyrophosphatase activity"/>
    <property type="evidence" value="ECO:0007669"/>
    <property type="project" value="UniProtKB-EC"/>
</dbReference>
<dbReference type="InterPro" id="IPR000182">
    <property type="entry name" value="GNAT_dom"/>
</dbReference>
<dbReference type="GO" id="GO:0006281">
    <property type="term" value="P:DNA repair"/>
    <property type="evidence" value="ECO:0007669"/>
    <property type="project" value="UniProtKB-KW"/>
</dbReference>
<accession>A0A0F3ITU6</accession>
<dbReference type="RefSeq" id="WP_045775376.1">
    <property type="nucleotide sequence ID" value="NZ_LAJY01000176.1"/>
</dbReference>
<dbReference type="InterPro" id="IPR047127">
    <property type="entry name" value="MutT-like"/>
</dbReference>
<dbReference type="InterPro" id="IPR000086">
    <property type="entry name" value="NUDIX_hydrolase_dom"/>
</dbReference>
<comment type="caution">
    <text evidence="21">The sequence shown here is derived from an EMBL/GenBank/DDBJ whole genome shotgun (WGS) entry which is preliminary data.</text>
</comment>
<dbReference type="SUPFAM" id="SSF55729">
    <property type="entry name" value="Acyl-CoA N-acyltransferases (Nat)"/>
    <property type="match status" value="1"/>
</dbReference>
<keyword evidence="8 18" id="KW-0460">Magnesium</keyword>
<dbReference type="PROSITE" id="PS51462">
    <property type="entry name" value="NUDIX"/>
    <property type="match status" value="1"/>
</dbReference>
<dbReference type="SUPFAM" id="SSF55811">
    <property type="entry name" value="Nudix"/>
    <property type="match status" value="1"/>
</dbReference>
<feature type="domain" description="N-acetyltransferase" evidence="19">
    <location>
        <begin position="20"/>
        <end position="193"/>
    </location>
</feature>
<dbReference type="OrthoDB" id="9810648at2"/>
<dbReference type="PANTHER" id="PTHR47707">
    <property type="entry name" value="8-OXO-DGTP DIPHOSPHATASE"/>
    <property type="match status" value="1"/>
</dbReference>
<feature type="binding site" evidence="18">
    <location>
        <position position="229"/>
    </location>
    <ligand>
        <name>Mg(2+)</name>
        <dbReference type="ChEBI" id="CHEBI:18420"/>
    </ligand>
</feature>
<evidence type="ECO:0000256" key="13">
    <source>
        <dbReference type="ARBA" id="ARBA00040794"/>
    </source>
</evidence>
<evidence type="ECO:0000256" key="6">
    <source>
        <dbReference type="ARBA" id="ARBA00022763"/>
    </source>
</evidence>
<dbReference type="EC" id="3.6.1.55" evidence="12"/>
<evidence type="ECO:0000256" key="10">
    <source>
        <dbReference type="ARBA" id="ARBA00035861"/>
    </source>
</evidence>
<comment type="cofactor">
    <cofactor evidence="1 18">
        <name>Mg(2+)</name>
        <dbReference type="ChEBI" id="CHEBI:18420"/>
    </cofactor>
</comment>
<dbReference type="AlphaFoldDB" id="A0A0F3ITU6"/>
<evidence type="ECO:0000256" key="7">
    <source>
        <dbReference type="ARBA" id="ARBA00022801"/>
    </source>
</evidence>
<dbReference type="PRINTS" id="PR00502">
    <property type="entry name" value="NUDIXFAMILY"/>
</dbReference>
<evidence type="ECO:0000256" key="9">
    <source>
        <dbReference type="ARBA" id="ARBA00023204"/>
    </source>
</evidence>
<evidence type="ECO:0000313" key="21">
    <source>
        <dbReference type="EMBL" id="KJV09983.1"/>
    </source>
</evidence>
<evidence type="ECO:0000259" key="20">
    <source>
        <dbReference type="PROSITE" id="PS51462"/>
    </source>
</evidence>
<comment type="catalytic activity">
    <reaction evidence="10">
        <text>8-oxo-dGTP + H2O = 8-oxo-dGMP + diphosphate + H(+)</text>
        <dbReference type="Rhea" id="RHEA:31575"/>
        <dbReference type="ChEBI" id="CHEBI:15377"/>
        <dbReference type="ChEBI" id="CHEBI:15378"/>
        <dbReference type="ChEBI" id="CHEBI:33019"/>
        <dbReference type="ChEBI" id="CHEBI:63224"/>
        <dbReference type="ChEBI" id="CHEBI:77896"/>
        <dbReference type="EC" id="3.6.1.55"/>
    </reaction>
</comment>
<keyword evidence="6" id="KW-0227">DNA damage</keyword>
<sequence>MAAIGADPLLPQPILDTARLRLRPLRPGDLAVITKLANDPDISDRTAAIPHPYKPYHAEYWLTNSRAERERGEAVTYAIALKDSDEFIGGVSLTLMSGAERSILLGYWLGRDYWRLGYATEAVRRALHFIFTDLDRVSAYALVLPGNEASLGVLDKLGFEPCGIENLPAEERCRPAFGRRVARADFLAAQPVKRTLFVVAAALIDGDGRVLLAQRPEGKALAGLWEFPGGKVSEGETPEAALVRELKEELGISVRPSCLAPFAFASHTYPDFHLLMPLYLCRVWEGEPHGHEGQALAWVRPTRLHDFAMPPADVPLVAQLRAML</sequence>
<dbReference type="EMBL" id="LAJY01000176">
    <property type="protein sequence ID" value="KJV09983.1"/>
    <property type="molecule type" value="Genomic_DNA"/>
</dbReference>
<dbReference type="InterPro" id="IPR020476">
    <property type="entry name" value="Nudix_hydrolase"/>
</dbReference>
<dbReference type="InterPro" id="IPR020084">
    <property type="entry name" value="NUDIX_hydrolase_CS"/>
</dbReference>
<name>A0A0F3ITU6_9PROT</name>
<keyword evidence="4" id="KW-0235">DNA replication</keyword>
<dbReference type="NCBIfam" id="TIGR00586">
    <property type="entry name" value="mutt"/>
    <property type="match status" value="1"/>
</dbReference>
<keyword evidence="7" id="KW-0378">Hydrolase</keyword>
<evidence type="ECO:0000256" key="11">
    <source>
        <dbReference type="ARBA" id="ARBA00036904"/>
    </source>
</evidence>
<feature type="binding site" evidence="18">
    <location>
        <position position="249"/>
    </location>
    <ligand>
        <name>Mg(2+)</name>
        <dbReference type="ChEBI" id="CHEBI:18420"/>
    </ligand>
</feature>
<comment type="similarity">
    <text evidence="2">Belongs to the Nudix hydrolase family.</text>
</comment>
<evidence type="ECO:0000256" key="4">
    <source>
        <dbReference type="ARBA" id="ARBA00022705"/>
    </source>
</evidence>
<dbReference type="GO" id="GO:0046872">
    <property type="term" value="F:metal ion binding"/>
    <property type="evidence" value="ECO:0007669"/>
    <property type="project" value="UniProtKB-KW"/>
</dbReference>